<keyword evidence="4" id="KW-0697">Rotamase</keyword>
<dbReference type="GO" id="GO:0043022">
    <property type="term" value="F:ribosome binding"/>
    <property type="evidence" value="ECO:0007669"/>
    <property type="project" value="TreeGrafter"/>
</dbReference>
<dbReference type="AlphaFoldDB" id="A0AAV1DMJ0"/>
<evidence type="ECO:0000313" key="9">
    <source>
        <dbReference type="EMBL" id="CAI9108572.1"/>
    </source>
</evidence>
<evidence type="ECO:0000256" key="3">
    <source>
        <dbReference type="ARBA" id="ARBA00013194"/>
    </source>
</evidence>
<dbReference type="EMBL" id="OX459123">
    <property type="protein sequence ID" value="CAI9108572.1"/>
    <property type="molecule type" value="Genomic_DNA"/>
</dbReference>
<dbReference type="PANTHER" id="PTHR30560">
    <property type="entry name" value="TRIGGER FACTOR CHAPERONE AND PEPTIDYL-PROLYL CIS/TRANS ISOMERASE"/>
    <property type="match status" value="1"/>
</dbReference>
<evidence type="ECO:0000256" key="6">
    <source>
        <dbReference type="ARBA" id="ARBA00023235"/>
    </source>
</evidence>
<dbReference type="GO" id="GO:0044183">
    <property type="term" value="F:protein folding chaperone"/>
    <property type="evidence" value="ECO:0007669"/>
    <property type="project" value="TreeGrafter"/>
</dbReference>
<dbReference type="GO" id="GO:0015031">
    <property type="term" value="P:protein transport"/>
    <property type="evidence" value="ECO:0007669"/>
    <property type="project" value="InterPro"/>
</dbReference>
<organism evidence="9 10">
    <name type="scientific">Oldenlandia corymbosa var. corymbosa</name>
    <dbReference type="NCBI Taxonomy" id="529605"/>
    <lineage>
        <taxon>Eukaryota</taxon>
        <taxon>Viridiplantae</taxon>
        <taxon>Streptophyta</taxon>
        <taxon>Embryophyta</taxon>
        <taxon>Tracheophyta</taxon>
        <taxon>Spermatophyta</taxon>
        <taxon>Magnoliopsida</taxon>
        <taxon>eudicotyledons</taxon>
        <taxon>Gunneridae</taxon>
        <taxon>Pentapetalae</taxon>
        <taxon>asterids</taxon>
        <taxon>lamiids</taxon>
        <taxon>Gentianales</taxon>
        <taxon>Rubiaceae</taxon>
        <taxon>Rubioideae</taxon>
        <taxon>Spermacoceae</taxon>
        <taxon>Hedyotis-Oldenlandia complex</taxon>
        <taxon>Oldenlandia</taxon>
    </lineage>
</organism>
<dbReference type="Pfam" id="PF05697">
    <property type="entry name" value="Trigger_N"/>
    <property type="match status" value="1"/>
</dbReference>
<dbReference type="SUPFAM" id="SSF102735">
    <property type="entry name" value="Trigger factor ribosome-binding domain"/>
    <property type="match status" value="1"/>
</dbReference>
<dbReference type="GO" id="GO:0051083">
    <property type="term" value="P:'de novo' cotranslational protein folding"/>
    <property type="evidence" value="ECO:0007669"/>
    <property type="project" value="TreeGrafter"/>
</dbReference>
<evidence type="ECO:0000256" key="4">
    <source>
        <dbReference type="ARBA" id="ARBA00023110"/>
    </source>
</evidence>
<evidence type="ECO:0000256" key="2">
    <source>
        <dbReference type="ARBA" id="ARBA00005464"/>
    </source>
</evidence>
<dbReference type="PANTHER" id="PTHR30560:SF4">
    <property type="entry name" value="OS01G0894700 PROTEIN"/>
    <property type="match status" value="1"/>
</dbReference>
<keyword evidence="5" id="KW-0143">Chaperone</keyword>
<accession>A0AAV1DMJ0</accession>
<comment type="catalytic activity">
    <reaction evidence="1">
        <text>[protein]-peptidylproline (omega=180) = [protein]-peptidylproline (omega=0)</text>
        <dbReference type="Rhea" id="RHEA:16237"/>
        <dbReference type="Rhea" id="RHEA-COMP:10747"/>
        <dbReference type="Rhea" id="RHEA-COMP:10748"/>
        <dbReference type="ChEBI" id="CHEBI:83833"/>
        <dbReference type="ChEBI" id="CHEBI:83834"/>
        <dbReference type="EC" id="5.2.1.8"/>
    </reaction>
</comment>
<dbReference type="InterPro" id="IPR036611">
    <property type="entry name" value="Trigger_fac_ribosome-bd_sf"/>
</dbReference>
<comment type="similarity">
    <text evidence="2">Belongs to the FKBP-type PPIase family. Tig subfamily.</text>
</comment>
<protein>
    <recommendedName>
        <fullName evidence="3">peptidylprolyl isomerase</fullName>
        <ecNumber evidence="3">5.2.1.8</ecNumber>
    </recommendedName>
</protein>
<dbReference type="Gene3D" id="3.30.70.1050">
    <property type="entry name" value="Trigger factor ribosome-binding domain"/>
    <property type="match status" value="1"/>
</dbReference>
<comment type="function">
    <text evidence="7">Involved in protein export. Acts as a chaperone by maintaining the newly synthesized protein in an open conformation. Functions as a peptidyl-prolyl cis-trans isomerase.</text>
</comment>
<dbReference type="Proteomes" id="UP001161247">
    <property type="component" value="Chromosome 6"/>
</dbReference>
<evidence type="ECO:0000256" key="1">
    <source>
        <dbReference type="ARBA" id="ARBA00000971"/>
    </source>
</evidence>
<dbReference type="GO" id="GO:0003755">
    <property type="term" value="F:peptidyl-prolyl cis-trans isomerase activity"/>
    <property type="evidence" value="ECO:0007669"/>
    <property type="project" value="UniProtKB-KW"/>
</dbReference>
<dbReference type="FunFam" id="3.30.70.1050:FF:000004">
    <property type="entry name" value="Trigger factor"/>
    <property type="match status" value="1"/>
</dbReference>
<reference evidence="9" key="1">
    <citation type="submission" date="2023-03" db="EMBL/GenBank/DDBJ databases">
        <authorList>
            <person name="Julca I."/>
        </authorList>
    </citation>
    <scope>NUCLEOTIDE SEQUENCE</scope>
</reference>
<evidence type="ECO:0000256" key="5">
    <source>
        <dbReference type="ARBA" id="ARBA00023186"/>
    </source>
</evidence>
<gene>
    <name evidence="9" type="ORF">OLC1_LOCUS16637</name>
</gene>
<keyword evidence="10" id="KW-1185">Reference proteome</keyword>
<dbReference type="GO" id="GO:0043335">
    <property type="term" value="P:protein unfolding"/>
    <property type="evidence" value="ECO:0007669"/>
    <property type="project" value="TreeGrafter"/>
</dbReference>
<evidence type="ECO:0000256" key="7">
    <source>
        <dbReference type="ARBA" id="ARBA00024849"/>
    </source>
</evidence>
<sequence length="236" mass="25990">MATMTTTATLMTPCSRRLSWDFNIMCHRNASNFVQNNLGTAAAVEFPCTSLVNQFQRSSRAFFFKPSPGSLVKPISAAGSGLKATITDPEANSIHVKNAKIVVESHEDTLMQVRVDVTGEDTRIVFDKVLINLGRTAPPVPGFRRQKGGKTSKVPKDFLLQILGEERVTKFVIQEIITSTLADYAKQENLTVKDNEIKTIQTAEELRSLFKPGNEFGFNATLELETATTEETSSDA</sequence>
<evidence type="ECO:0000313" key="10">
    <source>
        <dbReference type="Proteomes" id="UP001161247"/>
    </source>
</evidence>
<feature type="domain" description="Trigger factor ribosome-binding bacterial" evidence="8">
    <location>
        <begin position="100"/>
        <end position="224"/>
    </location>
</feature>
<evidence type="ECO:0000259" key="8">
    <source>
        <dbReference type="Pfam" id="PF05697"/>
    </source>
</evidence>
<dbReference type="EC" id="5.2.1.8" evidence="3"/>
<dbReference type="InterPro" id="IPR005215">
    <property type="entry name" value="Trig_fac"/>
</dbReference>
<dbReference type="InterPro" id="IPR008881">
    <property type="entry name" value="Trigger_fac_ribosome-bd_bac"/>
</dbReference>
<keyword evidence="6" id="KW-0413">Isomerase</keyword>
<name>A0AAV1DMJ0_OLDCO</name>
<proteinExistence type="inferred from homology"/>